<dbReference type="InterPro" id="IPR036457">
    <property type="entry name" value="PPM-type-like_dom_sf"/>
</dbReference>
<dbReference type="InterPro" id="IPR015655">
    <property type="entry name" value="PP2C"/>
</dbReference>
<dbReference type="GO" id="GO:0005739">
    <property type="term" value="C:mitochondrion"/>
    <property type="evidence" value="ECO:0007669"/>
    <property type="project" value="TreeGrafter"/>
</dbReference>
<feature type="domain" description="PPM-type phosphatase" evidence="6">
    <location>
        <begin position="255"/>
        <end position="607"/>
    </location>
</feature>
<dbReference type="CDD" id="cd00143">
    <property type="entry name" value="PP2Cc"/>
    <property type="match status" value="1"/>
</dbReference>
<dbReference type="InterPro" id="IPR001932">
    <property type="entry name" value="PPM-type_phosphatase-like_dom"/>
</dbReference>
<sequence>MFNKFKSVFYSAVVGGEDEEDIVSKDVGRHLPQLQANNGSSKTYKDKRLTYCRPTFLQLNSADEVSVTADHALRPIICPRIVLPWHTGYAETVNAGKSKYNEDQSSVVVGYLTRSITKNTTSSLTNSNTAAVTNSTNNSNNENAAITSIQTNGRDSCHATTSLSEQTNATNSDSVLNITSDPNIVVNNIDARIDSTNNEKTITCDAVDCSNDVVSAASSGCPHHVNGDNVTSDGKGDTAQHNGSSSLPLDEDLLFVDKADGMLGVSLPYYYFAVFDGHAGWGAAVYASQQLQQILESSLNKVIEYILPDSKDLEGLLPWQQHQPAPDVSSVVVGALEQAFWLMDKKVEKDRHRLCITGGCTACVALFIMGKLYVANAGDSRATLSLHEAPYAMSYDFTPETENYRVRKLGSTQPELLGGEYNPIEFLRRPLRRELGTMALSRYPYMAKGWVYKKVTEDDLKVPLVCGSGKRSRVMATIGVTRGFGDHDLKAQCTSILIKPFLSSEPEVRIIDLSSVELSDTDVLILATDGLWDITSNGKAVSTLLHSMNRSLHHFPSSDPNKHKYRYMSAAQDLVMSARGKLTQHNWRTSDNKHATIDDITAFIVPLKPYQEEHDKWKRNYELAMSRQAKGVPPHTVTLKDSSRVTDAVNDVNKGECASTTSILHTPIDLTSSPQSSNFVDPLNVILKEPLSVVSTISTQPYSSTAVKTSEISTPLSSDIMSTVRCTPVSALSISSLIVSTRARVVAASAMSTSLSSEFVSRATSLEETSSSTSSLPSSTRATAPLASELIPREAASSLVVPGYATTSRIQSNASSEETFTAAAQVHRTQHFVEQEAPVTVNSCAYERSTATVGDNAEVIINNNIPVTIDNTPMNIDDNTTGTFDGTIPIMIDDNTSIHVDGNALATIGGNASVSADNTLTNIDGNSTVAFPDDAITAIVDDNDALTITDITAESVVDTEPESVEENTTTRTTTP</sequence>
<feature type="region of interest" description="Disordered" evidence="5">
    <location>
        <begin position="155"/>
        <end position="175"/>
    </location>
</feature>
<name>A0A6A7FUR5_9CRUS</name>
<dbReference type="InterPro" id="IPR000222">
    <property type="entry name" value="PP2C_BS"/>
</dbReference>
<dbReference type="EMBL" id="IACT01002759">
    <property type="protein sequence ID" value="LAC22020.1"/>
    <property type="molecule type" value="mRNA"/>
</dbReference>
<protein>
    <submittedName>
        <fullName evidence="7">Protein phosphatase 1H</fullName>
    </submittedName>
</protein>
<dbReference type="SMART" id="SM00332">
    <property type="entry name" value="PP2Cc"/>
    <property type="match status" value="1"/>
</dbReference>
<evidence type="ECO:0000259" key="6">
    <source>
        <dbReference type="PROSITE" id="PS51746"/>
    </source>
</evidence>
<feature type="region of interest" description="Disordered" evidence="5">
    <location>
        <begin position="956"/>
        <end position="975"/>
    </location>
</feature>
<evidence type="ECO:0000256" key="5">
    <source>
        <dbReference type="SAM" id="MobiDB-lite"/>
    </source>
</evidence>
<keyword evidence="1" id="KW-0479">Metal-binding</keyword>
<evidence type="ECO:0000256" key="3">
    <source>
        <dbReference type="ARBA" id="ARBA00022912"/>
    </source>
</evidence>
<dbReference type="Gene3D" id="3.60.40.10">
    <property type="entry name" value="PPM-type phosphatase domain"/>
    <property type="match status" value="1"/>
</dbReference>
<evidence type="ECO:0000313" key="7">
    <source>
        <dbReference type="EMBL" id="LAC22020.1"/>
    </source>
</evidence>
<evidence type="ECO:0000256" key="2">
    <source>
        <dbReference type="ARBA" id="ARBA00022801"/>
    </source>
</evidence>
<comment type="similarity">
    <text evidence="4">Belongs to the PP2C family.</text>
</comment>
<evidence type="ECO:0000256" key="1">
    <source>
        <dbReference type="ARBA" id="ARBA00022723"/>
    </source>
</evidence>
<dbReference type="GO" id="GO:0046872">
    <property type="term" value="F:metal ion binding"/>
    <property type="evidence" value="ECO:0007669"/>
    <property type="project" value="UniProtKB-KW"/>
</dbReference>
<dbReference type="PANTHER" id="PTHR13832">
    <property type="entry name" value="PROTEIN PHOSPHATASE 2C"/>
    <property type="match status" value="1"/>
</dbReference>
<dbReference type="SUPFAM" id="SSF69349">
    <property type="entry name" value="Phage fibre proteins"/>
    <property type="match status" value="1"/>
</dbReference>
<evidence type="ECO:0000256" key="4">
    <source>
        <dbReference type="RuleBase" id="RU003465"/>
    </source>
</evidence>
<keyword evidence="2 4" id="KW-0378">Hydrolase</keyword>
<dbReference type="GO" id="GO:0004741">
    <property type="term" value="F:[pyruvate dehydrogenase (acetyl-transferring)]-phosphatase activity"/>
    <property type="evidence" value="ECO:0007669"/>
    <property type="project" value="TreeGrafter"/>
</dbReference>
<dbReference type="Pfam" id="PF00481">
    <property type="entry name" value="PP2C"/>
    <property type="match status" value="2"/>
</dbReference>
<keyword evidence="3 4" id="KW-0904">Protein phosphatase</keyword>
<proteinExistence type="evidence at transcript level"/>
<dbReference type="PROSITE" id="PS01032">
    <property type="entry name" value="PPM_1"/>
    <property type="match status" value="1"/>
</dbReference>
<dbReference type="PANTHER" id="PTHR13832:SF354">
    <property type="entry name" value="GM14138P"/>
    <property type="match status" value="1"/>
</dbReference>
<organism evidence="7">
    <name type="scientific">Hirondellea gigas</name>
    <dbReference type="NCBI Taxonomy" id="1518452"/>
    <lineage>
        <taxon>Eukaryota</taxon>
        <taxon>Metazoa</taxon>
        <taxon>Ecdysozoa</taxon>
        <taxon>Arthropoda</taxon>
        <taxon>Crustacea</taxon>
        <taxon>Multicrustacea</taxon>
        <taxon>Malacostraca</taxon>
        <taxon>Eumalacostraca</taxon>
        <taxon>Peracarida</taxon>
        <taxon>Amphipoda</taxon>
        <taxon>Amphilochidea</taxon>
        <taxon>Lysianassida</taxon>
        <taxon>Lysianassidira</taxon>
        <taxon>Lysianassoidea</taxon>
        <taxon>Lysianassidae</taxon>
        <taxon>Hirondellea</taxon>
    </lineage>
</organism>
<feature type="region of interest" description="Disordered" evidence="5">
    <location>
        <begin position="221"/>
        <end position="245"/>
    </location>
</feature>
<dbReference type="PROSITE" id="PS51746">
    <property type="entry name" value="PPM_2"/>
    <property type="match status" value="1"/>
</dbReference>
<accession>A0A6A7FUR5</accession>
<reference evidence="7" key="1">
    <citation type="submission" date="2017-11" db="EMBL/GenBank/DDBJ databases">
        <title>The sensing device of the deep-sea amphipod.</title>
        <authorList>
            <person name="Kobayashi H."/>
            <person name="Nagahama T."/>
            <person name="Arai W."/>
            <person name="Sasagawa Y."/>
            <person name="Umeda M."/>
            <person name="Hayashi T."/>
            <person name="Nikaido I."/>
            <person name="Watanabe H."/>
            <person name="Oguri K."/>
            <person name="Kitazato H."/>
            <person name="Fujioka K."/>
            <person name="Kido Y."/>
            <person name="Takami H."/>
        </authorList>
    </citation>
    <scope>NUCLEOTIDE SEQUENCE</scope>
    <source>
        <tissue evidence="7">Whole body</tissue>
    </source>
</reference>
<dbReference type="SUPFAM" id="SSF81606">
    <property type="entry name" value="PP2C-like"/>
    <property type="match status" value="1"/>
</dbReference>
<dbReference type="AlphaFoldDB" id="A0A6A7FUR5"/>